<dbReference type="Proteomes" id="UP000196118">
    <property type="component" value="Chromosome"/>
</dbReference>
<evidence type="ECO:0000256" key="3">
    <source>
        <dbReference type="ARBA" id="ARBA00022989"/>
    </source>
</evidence>
<dbReference type="AlphaFoldDB" id="A0A1Y0W094"/>
<dbReference type="GO" id="GO:0016020">
    <property type="term" value="C:membrane"/>
    <property type="evidence" value="ECO:0007669"/>
    <property type="project" value="UniProtKB-SubCell"/>
</dbReference>
<feature type="domain" description="TM2" evidence="6">
    <location>
        <begin position="26"/>
        <end position="83"/>
    </location>
</feature>
<keyword evidence="3 5" id="KW-1133">Transmembrane helix</keyword>
<dbReference type="PANTHER" id="PTHR21016">
    <property type="entry name" value="BETA-AMYLOID BINDING PROTEIN-RELATED"/>
    <property type="match status" value="1"/>
</dbReference>
<evidence type="ECO:0000313" key="8">
    <source>
        <dbReference type="Proteomes" id="UP000196118"/>
    </source>
</evidence>
<dbReference type="PANTHER" id="PTHR21016:SF25">
    <property type="entry name" value="TM2 DOMAIN-CONTAINING PROTEIN DDB_G0277895-RELATED"/>
    <property type="match status" value="1"/>
</dbReference>
<proteinExistence type="predicted"/>
<dbReference type="InterPro" id="IPR007829">
    <property type="entry name" value="TM2"/>
</dbReference>
<protein>
    <recommendedName>
        <fullName evidence="6">TM2 domain-containing protein</fullName>
    </recommendedName>
</protein>
<dbReference type="InterPro" id="IPR050932">
    <property type="entry name" value="TM2D1-3-like"/>
</dbReference>
<reference evidence="7 8" key="1">
    <citation type="submission" date="2017-05" db="EMBL/GenBank/DDBJ databases">
        <title>Genome sequence of Pediococcus pentosaceus strain SRCM100892.</title>
        <authorList>
            <person name="Cho S.H."/>
        </authorList>
    </citation>
    <scope>NUCLEOTIDE SEQUENCE [LARGE SCALE GENOMIC DNA]</scope>
    <source>
        <strain evidence="7 8">SRCM100892</strain>
    </source>
</reference>
<dbReference type="EMBL" id="CP021474">
    <property type="protein sequence ID" value="ARW20187.1"/>
    <property type="molecule type" value="Genomic_DNA"/>
</dbReference>
<evidence type="ECO:0000256" key="1">
    <source>
        <dbReference type="ARBA" id="ARBA00004141"/>
    </source>
</evidence>
<evidence type="ECO:0000256" key="2">
    <source>
        <dbReference type="ARBA" id="ARBA00022692"/>
    </source>
</evidence>
<accession>A0A1Y0W094</accession>
<keyword evidence="4 5" id="KW-0472">Membrane</keyword>
<name>A0A1Y0W094_PEDPE</name>
<feature type="transmembrane region" description="Helical" evidence="5">
    <location>
        <begin position="30"/>
        <end position="49"/>
    </location>
</feature>
<comment type="subcellular location">
    <subcellularLocation>
        <location evidence="1">Membrane</location>
        <topology evidence="1">Multi-pass membrane protein</topology>
    </subcellularLocation>
</comment>
<feature type="transmembrane region" description="Helical" evidence="5">
    <location>
        <begin position="56"/>
        <end position="80"/>
    </location>
</feature>
<sequence>MKNNEYLLNQLTDQELLLVNSEVEKNKKSIAVAYILCIFFGSIGGHRYYMGKTGSAIAMTLITVLTVGFGVLVTGIWSFVDLFLIPGWLKDNQNSVEAAAAQNVLTRRQIRAGQNASETKLSENSEK</sequence>
<organism evidence="7 8">
    <name type="scientific">Pediococcus pentosaceus</name>
    <dbReference type="NCBI Taxonomy" id="1255"/>
    <lineage>
        <taxon>Bacteria</taxon>
        <taxon>Bacillati</taxon>
        <taxon>Bacillota</taxon>
        <taxon>Bacilli</taxon>
        <taxon>Lactobacillales</taxon>
        <taxon>Lactobacillaceae</taxon>
        <taxon>Pediococcus</taxon>
    </lineage>
</organism>
<dbReference type="RefSeq" id="WP_061812373.1">
    <property type="nucleotide sequence ID" value="NZ_CP039378.1"/>
</dbReference>
<gene>
    <name evidence="7" type="ORF">S100892_01643</name>
</gene>
<evidence type="ECO:0000256" key="5">
    <source>
        <dbReference type="SAM" id="Phobius"/>
    </source>
</evidence>
<evidence type="ECO:0000259" key="6">
    <source>
        <dbReference type="Pfam" id="PF05154"/>
    </source>
</evidence>
<evidence type="ECO:0000256" key="4">
    <source>
        <dbReference type="ARBA" id="ARBA00023136"/>
    </source>
</evidence>
<keyword evidence="2 5" id="KW-0812">Transmembrane</keyword>
<dbReference type="Pfam" id="PF05154">
    <property type="entry name" value="TM2"/>
    <property type="match status" value="1"/>
</dbReference>
<evidence type="ECO:0000313" key="7">
    <source>
        <dbReference type="EMBL" id="ARW20187.1"/>
    </source>
</evidence>